<dbReference type="PROSITE" id="PS50006">
    <property type="entry name" value="FHA_DOMAIN"/>
    <property type="match status" value="1"/>
</dbReference>
<dbReference type="InterPro" id="IPR017735">
    <property type="entry name" value="T6SS_FHA"/>
</dbReference>
<dbReference type="AlphaFoldDB" id="A0A841IZY0"/>
<dbReference type="InterPro" id="IPR000253">
    <property type="entry name" value="FHA_dom"/>
</dbReference>
<proteinExistence type="predicted"/>
<protein>
    <submittedName>
        <fullName evidence="2">Putative component of type VI protein secretion system</fullName>
    </submittedName>
</protein>
<dbReference type="SUPFAM" id="SSF49879">
    <property type="entry name" value="SMAD/FHA domain"/>
    <property type="match status" value="1"/>
</dbReference>
<name>A0A841IZY0_9SPHN</name>
<dbReference type="NCBIfam" id="TIGR03354">
    <property type="entry name" value="VI_FHA"/>
    <property type="match status" value="1"/>
</dbReference>
<sequence length="339" mass="36296">MYVFKLFEQASPETMIDARLLQHGNLTVGRDPSADWVMNDPTCAISRWHCEFEAGETGLAVRCLGTNGVFDAKSGDRLPSDEQIPVGVPDAFLFGPYRMVVERAAQATASGTDSGKTLIMSPPLGSTVTVPTEWSDGSAIAAHGSSGGPLMDAFCAGAGLDPSLLAAGDPEDVMRCAGAIYRQMVLGVSDLISERERVRGQYDLTRTTIGGANNNPFKWAPTQRLAIDLLLSGNTGFLGGPDALNQSFRDIKTHLIATFSGFQESLKAVLDTFDPDAIERGCETARSLFKARASSRWEELCARHKALSRQIQEGEDGALNSVFVAAYEATSAQLEAPKA</sequence>
<dbReference type="CDD" id="cd00060">
    <property type="entry name" value="FHA"/>
    <property type="match status" value="1"/>
</dbReference>
<reference evidence="2 3" key="1">
    <citation type="submission" date="2020-08" db="EMBL/GenBank/DDBJ databases">
        <title>Genomic Encyclopedia of Type Strains, Phase IV (KMG-IV): sequencing the most valuable type-strain genomes for metagenomic binning, comparative biology and taxonomic classification.</title>
        <authorList>
            <person name="Goeker M."/>
        </authorList>
    </citation>
    <scope>NUCLEOTIDE SEQUENCE [LARGE SCALE GENOMIC DNA]</scope>
    <source>
        <strain evidence="2 3">DSM 102255</strain>
    </source>
</reference>
<evidence type="ECO:0000313" key="2">
    <source>
        <dbReference type="EMBL" id="MBB6124233.1"/>
    </source>
</evidence>
<dbReference type="EMBL" id="JACIJP010000002">
    <property type="protein sequence ID" value="MBB6124233.1"/>
    <property type="molecule type" value="Genomic_DNA"/>
</dbReference>
<dbReference type="InterPro" id="IPR008984">
    <property type="entry name" value="SMAD_FHA_dom_sf"/>
</dbReference>
<evidence type="ECO:0000259" key="1">
    <source>
        <dbReference type="PROSITE" id="PS50006"/>
    </source>
</evidence>
<organism evidence="2 3">
    <name type="scientific">Sphingobium subterraneum</name>
    <dbReference type="NCBI Taxonomy" id="627688"/>
    <lineage>
        <taxon>Bacteria</taxon>
        <taxon>Pseudomonadati</taxon>
        <taxon>Pseudomonadota</taxon>
        <taxon>Alphaproteobacteria</taxon>
        <taxon>Sphingomonadales</taxon>
        <taxon>Sphingomonadaceae</taxon>
        <taxon>Sphingobium</taxon>
    </lineage>
</organism>
<keyword evidence="3" id="KW-1185">Reference proteome</keyword>
<comment type="caution">
    <text evidence="2">The sequence shown here is derived from an EMBL/GenBank/DDBJ whole genome shotgun (WGS) entry which is preliminary data.</text>
</comment>
<dbReference type="Proteomes" id="UP000552700">
    <property type="component" value="Unassembled WGS sequence"/>
</dbReference>
<gene>
    <name evidence="2" type="ORF">FHS92_001962</name>
</gene>
<dbReference type="Pfam" id="PF00498">
    <property type="entry name" value="FHA"/>
    <property type="match status" value="1"/>
</dbReference>
<dbReference type="InterPro" id="IPR046883">
    <property type="entry name" value="T6SS_FHA_C"/>
</dbReference>
<feature type="domain" description="FHA" evidence="1">
    <location>
        <begin position="26"/>
        <end position="70"/>
    </location>
</feature>
<dbReference type="Pfam" id="PF20232">
    <property type="entry name" value="T6SS_FHA_C"/>
    <property type="match status" value="1"/>
</dbReference>
<dbReference type="RefSeq" id="WP_184079983.1">
    <property type="nucleotide sequence ID" value="NZ_JACIJP010000002.1"/>
</dbReference>
<evidence type="ECO:0000313" key="3">
    <source>
        <dbReference type="Proteomes" id="UP000552700"/>
    </source>
</evidence>
<dbReference type="Gene3D" id="2.60.200.20">
    <property type="match status" value="1"/>
</dbReference>
<accession>A0A841IZY0</accession>